<dbReference type="Pfam" id="PF22890">
    <property type="entry name" value="TPR_EMC2"/>
    <property type="match status" value="1"/>
</dbReference>
<dbReference type="AlphaFoldDB" id="A0A074VZP0"/>
<proteinExistence type="inferred from homology"/>
<dbReference type="SUPFAM" id="SSF48452">
    <property type="entry name" value="TPR-like"/>
    <property type="match status" value="1"/>
</dbReference>
<dbReference type="InterPro" id="IPR019734">
    <property type="entry name" value="TPR_rpt"/>
</dbReference>
<dbReference type="InterPro" id="IPR011990">
    <property type="entry name" value="TPR-like_helical_dom_sf"/>
</dbReference>
<evidence type="ECO:0000256" key="4">
    <source>
        <dbReference type="RuleBase" id="RU367091"/>
    </source>
</evidence>
<evidence type="ECO:0000313" key="7">
    <source>
        <dbReference type="EMBL" id="KEQ63142.1"/>
    </source>
</evidence>
<organism evidence="7 8">
    <name type="scientific">Aureobasidium melanogenum (strain CBS 110374)</name>
    <name type="common">Aureobasidium pullulans var. melanogenum</name>
    <dbReference type="NCBI Taxonomy" id="1043003"/>
    <lineage>
        <taxon>Eukaryota</taxon>
        <taxon>Fungi</taxon>
        <taxon>Dikarya</taxon>
        <taxon>Ascomycota</taxon>
        <taxon>Pezizomycotina</taxon>
        <taxon>Dothideomycetes</taxon>
        <taxon>Dothideomycetidae</taxon>
        <taxon>Dothideales</taxon>
        <taxon>Saccotheciaceae</taxon>
        <taxon>Aureobasidium</taxon>
    </lineage>
</organism>
<dbReference type="SMART" id="SM00028">
    <property type="entry name" value="TPR"/>
    <property type="match status" value="2"/>
</dbReference>
<dbReference type="PANTHER" id="PTHR12760">
    <property type="entry name" value="TETRATRICOPEPTIDE REPEAT PROTEIN"/>
    <property type="match status" value="1"/>
</dbReference>
<dbReference type="GeneID" id="63914866"/>
<comment type="subcellular location">
    <subcellularLocation>
        <location evidence="4">Endoplasmic reticulum membrane</location>
        <topology evidence="4">Peripheral membrane protein</topology>
        <orientation evidence="4">Cytoplasmic side</orientation>
    </subcellularLocation>
</comment>
<dbReference type="FunFam" id="1.25.40.10:FF:001208">
    <property type="entry name" value="Tetratricopeptide repeat domain-containing protein"/>
    <property type="match status" value="1"/>
</dbReference>
<comment type="similarity">
    <text evidence="4">Belongs to the EMC2 family.</text>
</comment>
<comment type="subunit">
    <text evidence="4">Component of the ER membrane protein complex (EMC).</text>
</comment>
<dbReference type="Proteomes" id="UP000030672">
    <property type="component" value="Unassembled WGS sequence"/>
</dbReference>
<dbReference type="InterPro" id="IPR039856">
    <property type="entry name" value="EMC2-like"/>
</dbReference>
<feature type="domain" description="EMC2 TPR-like" evidence="6">
    <location>
        <begin position="110"/>
        <end position="196"/>
    </location>
</feature>
<evidence type="ECO:0000259" key="6">
    <source>
        <dbReference type="Pfam" id="PF22890"/>
    </source>
</evidence>
<comment type="function">
    <text evidence="4">Part of the endoplasmic reticulum membrane protein complex (EMC) that enables the energy-independent insertion into endoplasmic reticulum membranes of newly synthesized membrane proteins.</text>
</comment>
<feature type="region of interest" description="Disordered" evidence="5">
    <location>
        <begin position="258"/>
        <end position="279"/>
    </location>
</feature>
<dbReference type="PROSITE" id="PS50005">
    <property type="entry name" value="TPR"/>
    <property type="match status" value="1"/>
</dbReference>
<keyword evidence="4" id="KW-0472">Membrane</keyword>
<dbReference type="HOGENOM" id="CLU_052388_0_0_1"/>
<evidence type="ECO:0000256" key="5">
    <source>
        <dbReference type="SAM" id="MobiDB-lite"/>
    </source>
</evidence>
<accession>A0A074VZP0</accession>
<dbReference type="RefSeq" id="XP_040880165.1">
    <property type="nucleotide sequence ID" value="XM_041021493.1"/>
</dbReference>
<evidence type="ECO:0000256" key="3">
    <source>
        <dbReference type="PROSITE-ProRule" id="PRU00339"/>
    </source>
</evidence>
<dbReference type="InterPro" id="IPR055217">
    <property type="entry name" value="TPR_EMC2"/>
</dbReference>
<evidence type="ECO:0000313" key="8">
    <source>
        <dbReference type="Proteomes" id="UP000030672"/>
    </source>
</evidence>
<evidence type="ECO:0000256" key="1">
    <source>
        <dbReference type="ARBA" id="ARBA00022737"/>
    </source>
</evidence>
<dbReference type="Gene3D" id="1.25.40.10">
    <property type="entry name" value="Tetratricopeptide repeat domain"/>
    <property type="match status" value="1"/>
</dbReference>
<protein>
    <recommendedName>
        <fullName evidence="4">ER membrane protein complex subunit 2</fullName>
    </recommendedName>
</protein>
<sequence length="332" mass="36745">MTDQLLAPPTHLSPTESLRLSQLAPKWLRSQAPSNLPYPLSLLTTSESAEQWQANENLMVACLRTSDDETASICLDKLSQRFGSDNERVQALRGLYEEATATDEQALLKVLKSYDEILVEKPANVPVMKRKVALLRGLGKLDEAIKTLTELLDSSPIDAEAWAELAELYFSQSMHSQAVFCLEEVLLIMPNAWNIHARLGETLFVSANAAEDAGGKLKLLADAQRSFCRSIELCDDYLRGYYGLKLTSQRLLEVLPKAGSKPPKAQSSDATVGDLPPPSVASVEKLRELSTKKLSEIVRRSMSGERGWDGYDQAELIAARELLDRDAQSVQR</sequence>
<keyword evidence="2 3" id="KW-0802">TPR repeat</keyword>
<gene>
    <name evidence="7" type="ORF">M437DRAFT_47645</name>
</gene>
<keyword evidence="4" id="KW-0256">Endoplasmic reticulum</keyword>
<keyword evidence="8" id="KW-1185">Reference proteome</keyword>
<dbReference type="EMBL" id="KL584832">
    <property type="protein sequence ID" value="KEQ63142.1"/>
    <property type="molecule type" value="Genomic_DNA"/>
</dbReference>
<keyword evidence="1" id="KW-0677">Repeat</keyword>
<feature type="repeat" description="TPR" evidence="3">
    <location>
        <begin position="159"/>
        <end position="192"/>
    </location>
</feature>
<reference evidence="7 8" key="1">
    <citation type="journal article" date="2014" name="BMC Genomics">
        <title>Genome sequencing of four Aureobasidium pullulans varieties: biotechnological potential, stress tolerance, and description of new species.</title>
        <authorList>
            <person name="Gostin Ar C."/>
            <person name="Ohm R.A."/>
            <person name="Kogej T."/>
            <person name="Sonjak S."/>
            <person name="Turk M."/>
            <person name="Zajc J."/>
            <person name="Zalar P."/>
            <person name="Grube M."/>
            <person name="Sun H."/>
            <person name="Han J."/>
            <person name="Sharma A."/>
            <person name="Chiniquy J."/>
            <person name="Ngan C.Y."/>
            <person name="Lipzen A."/>
            <person name="Barry K."/>
            <person name="Grigoriev I.V."/>
            <person name="Gunde-Cimerman N."/>
        </authorList>
    </citation>
    <scope>NUCLEOTIDE SEQUENCE [LARGE SCALE GENOMIC DNA]</scope>
    <source>
        <strain evidence="7 8">CBS 110374</strain>
    </source>
</reference>
<dbReference type="STRING" id="1043003.A0A074VZP0"/>
<name>A0A074VZP0_AURM1</name>
<evidence type="ECO:0000256" key="2">
    <source>
        <dbReference type="ARBA" id="ARBA00022803"/>
    </source>
</evidence>
<dbReference type="GO" id="GO:0072546">
    <property type="term" value="C:EMC complex"/>
    <property type="evidence" value="ECO:0007669"/>
    <property type="project" value="UniProtKB-UniRule"/>
</dbReference>